<sequence>MILPAVKVALERWFSFLTPLTYFEICGFCKAQNRGARPWLAPVSQQAKITVNRKRQTKKTYPITGHA</sequence>
<evidence type="ECO:0000313" key="2">
    <source>
        <dbReference type="Proteomes" id="UP000061546"/>
    </source>
</evidence>
<organism evidence="1 2">
    <name type="scientific">Companilactobacillus heilongjiangensis</name>
    <dbReference type="NCBI Taxonomy" id="1074467"/>
    <lineage>
        <taxon>Bacteria</taxon>
        <taxon>Bacillati</taxon>
        <taxon>Bacillota</taxon>
        <taxon>Bacilli</taxon>
        <taxon>Lactobacillales</taxon>
        <taxon>Lactobacillaceae</taxon>
        <taxon>Companilactobacillus</taxon>
    </lineage>
</organism>
<proteinExistence type="predicted"/>
<keyword evidence="2" id="KW-1185">Reference proteome</keyword>
<dbReference type="AlphaFoldDB" id="A0A0K2L9S1"/>
<reference evidence="1 2" key="1">
    <citation type="submission" date="2015-08" db="EMBL/GenBank/DDBJ databases">
        <title>Genomic sequence of Lactobacillus heilongjiangensis DSM 28069, isolated from Chinese traditional pickle.</title>
        <authorList>
            <person name="Jiang X."/>
            <person name="Zheng B."/>
            <person name="Cheng H."/>
        </authorList>
    </citation>
    <scope>NUCLEOTIDE SEQUENCE [LARGE SCALE GENOMIC DNA]</scope>
    <source>
        <strain evidence="1 2">DSM 28069</strain>
    </source>
</reference>
<dbReference type="EMBL" id="CP012559">
    <property type="protein sequence ID" value="ALB28036.1"/>
    <property type="molecule type" value="Genomic_DNA"/>
</dbReference>
<gene>
    <name evidence="1" type="ORF">JP39_00835</name>
</gene>
<evidence type="ECO:0000313" key="1">
    <source>
        <dbReference type="EMBL" id="ALB28036.1"/>
    </source>
</evidence>
<dbReference type="Proteomes" id="UP000061546">
    <property type="component" value="Chromosome"/>
</dbReference>
<accession>A0A0K2L9S1</accession>
<name>A0A0K2L9S1_9LACO</name>
<protein>
    <submittedName>
        <fullName evidence="1">Uncharacterized protein</fullName>
    </submittedName>
</protein>
<dbReference type="KEGG" id="lhi:JP39_00835"/>